<dbReference type="Gene3D" id="3.30.530.20">
    <property type="match status" value="1"/>
</dbReference>
<name>A0A024Q8J1_9BACI</name>
<evidence type="ECO:0000313" key="1">
    <source>
        <dbReference type="EMBL" id="CDQ38853.1"/>
    </source>
</evidence>
<gene>
    <name evidence="1" type="ORF">BN990_01129</name>
</gene>
<comment type="caution">
    <text evidence="1">The sequence shown here is derived from an EMBL/GenBank/DDBJ whole genome shotgun (WGS) entry which is preliminary data.</text>
</comment>
<dbReference type="eggNOG" id="COG3427">
    <property type="taxonomic scope" value="Bacteria"/>
</dbReference>
<dbReference type="CDD" id="cd07812">
    <property type="entry name" value="SRPBCC"/>
    <property type="match status" value="1"/>
</dbReference>
<dbReference type="AlphaFoldDB" id="A0A024Q8J1"/>
<proteinExistence type="predicted"/>
<reference evidence="1 2" key="1">
    <citation type="submission" date="2014-03" db="EMBL/GenBank/DDBJ databases">
        <authorList>
            <person name="Urmite Genomes U."/>
        </authorList>
    </citation>
    <scope>NUCLEOTIDE SEQUENCE [LARGE SCALE GENOMIC DNA]</scope>
    <source>
        <strain evidence="1 2">Vm-5</strain>
    </source>
</reference>
<dbReference type="RefSeq" id="WP_038242841.1">
    <property type="nucleotide sequence ID" value="NZ_BNER01000003.1"/>
</dbReference>
<dbReference type="EMBL" id="CCDP010000001">
    <property type="protein sequence ID" value="CDQ38853.1"/>
    <property type="molecule type" value="Genomic_DNA"/>
</dbReference>
<keyword evidence="2" id="KW-1185">Reference proteome</keyword>
<evidence type="ECO:0008006" key="3">
    <source>
        <dbReference type="Google" id="ProtNLM"/>
    </source>
</evidence>
<reference evidence="2" key="2">
    <citation type="submission" date="2014-05" db="EMBL/GenBank/DDBJ databases">
        <title>Draft genome sequence of Virgibacillus massiliensis Vm-5.</title>
        <authorList>
            <person name="Khelaifia S."/>
            <person name="Croce O."/>
            <person name="Lagier J.C."/>
            <person name="Raoult D."/>
        </authorList>
    </citation>
    <scope>NUCLEOTIDE SEQUENCE [LARGE SCALE GENOMIC DNA]</scope>
    <source>
        <strain evidence="2">Vm-5</strain>
    </source>
</reference>
<dbReference type="SUPFAM" id="SSF55961">
    <property type="entry name" value="Bet v1-like"/>
    <property type="match status" value="1"/>
</dbReference>
<evidence type="ECO:0000313" key="2">
    <source>
        <dbReference type="Proteomes" id="UP000028875"/>
    </source>
</evidence>
<organism evidence="1 2">
    <name type="scientific">Virgibacillus massiliensis</name>
    <dbReference type="NCBI Taxonomy" id="1462526"/>
    <lineage>
        <taxon>Bacteria</taxon>
        <taxon>Bacillati</taxon>
        <taxon>Bacillota</taxon>
        <taxon>Bacilli</taxon>
        <taxon>Bacillales</taxon>
        <taxon>Bacillaceae</taxon>
        <taxon>Virgibacillus</taxon>
    </lineage>
</organism>
<dbReference type="Proteomes" id="UP000028875">
    <property type="component" value="Unassembled WGS sequence"/>
</dbReference>
<protein>
    <recommendedName>
        <fullName evidence="3">SRPBCC family protein</fullName>
    </recommendedName>
</protein>
<accession>A0A024Q8J1</accession>
<dbReference type="OrthoDB" id="2374625at2"/>
<sequence length="152" mass="17228">MPSGICERQVNIPIENIWRFVSDMNNWAPLVPGYQEHRIINMKQSIWICKGDLGIIQKTVRLSIWITEWKRPTKVAFTLSSGNEQVMGNGYFQAVKISKDKTKMIGSLTITAKGIKGTMINSVLRPFIPKATADLTDAVIRQIQKKETVVMH</sequence>
<dbReference type="InterPro" id="IPR023393">
    <property type="entry name" value="START-like_dom_sf"/>
</dbReference>